<dbReference type="InParanoid" id="A0A395JJJ9"/>
<protein>
    <submittedName>
        <fullName evidence="5">ArsR family transcriptional regulator</fullName>
    </submittedName>
</protein>
<gene>
    <name evidence="5" type="ORF">DFR28_102100</name>
</gene>
<keyword evidence="2" id="KW-0238">DNA-binding</keyword>
<dbReference type="InterPro" id="IPR036390">
    <property type="entry name" value="WH_DNA-bd_sf"/>
</dbReference>
<dbReference type="FunCoup" id="A0A395JJJ9">
    <property type="interactions" value="127"/>
</dbReference>
<dbReference type="RefSeq" id="WP_113953531.1">
    <property type="nucleotide sequence ID" value="NZ_QNRT01000002.1"/>
</dbReference>
<dbReference type="PANTHER" id="PTHR43132">
    <property type="entry name" value="ARSENICAL RESISTANCE OPERON REPRESSOR ARSR-RELATED"/>
    <property type="match status" value="1"/>
</dbReference>
<organism evidence="5 6">
    <name type="scientific">Arenicella xantha</name>
    <dbReference type="NCBI Taxonomy" id="644221"/>
    <lineage>
        <taxon>Bacteria</taxon>
        <taxon>Pseudomonadati</taxon>
        <taxon>Pseudomonadota</taxon>
        <taxon>Gammaproteobacteria</taxon>
        <taxon>Arenicellales</taxon>
        <taxon>Arenicellaceae</taxon>
        <taxon>Arenicella</taxon>
    </lineage>
</organism>
<dbReference type="CDD" id="cd00090">
    <property type="entry name" value="HTH_ARSR"/>
    <property type="match status" value="1"/>
</dbReference>
<evidence type="ECO:0000256" key="2">
    <source>
        <dbReference type="ARBA" id="ARBA00023125"/>
    </source>
</evidence>
<dbReference type="PANTHER" id="PTHR43132:SF2">
    <property type="entry name" value="ARSENICAL RESISTANCE OPERON REPRESSOR ARSR-RELATED"/>
    <property type="match status" value="1"/>
</dbReference>
<accession>A0A395JJJ9</accession>
<dbReference type="Pfam" id="PF01022">
    <property type="entry name" value="HTH_5"/>
    <property type="match status" value="1"/>
</dbReference>
<dbReference type="SUPFAM" id="SSF46785">
    <property type="entry name" value="Winged helix' DNA-binding domain"/>
    <property type="match status" value="1"/>
</dbReference>
<dbReference type="InterPro" id="IPR011991">
    <property type="entry name" value="ArsR-like_HTH"/>
</dbReference>
<dbReference type="EMBL" id="QNRT01000002">
    <property type="protein sequence ID" value="RBP50689.1"/>
    <property type="molecule type" value="Genomic_DNA"/>
</dbReference>
<keyword evidence="3" id="KW-0804">Transcription</keyword>
<feature type="domain" description="HTH arsR-type" evidence="4">
    <location>
        <begin position="6"/>
        <end position="99"/>
    </location>
</feature>
<name>A0A395JJJ9_9GAMM</name>
<evidence type="ECO:0000313" key="5">
    <source>
        <dbReference type="EMBL" id="RBP50689.1"/>
    </source>
</evidence>
<dbReference type="SMART" id="SM00418">
    <property type="entry name" value="HTH_ARSR"/>
    <property type="match status" value="1"/>
</dbReference>
<dbReference type="AlphaFoldDB" id="A0A395JJJ9"/>
<dbReference type="PRINTS" id="PR00778">
    <property type="entry name" value="HTHARSR"/>
</dbReference>
<dbReference type="InterPro" id="IPR036388">
    <property type="entry name" value="WH-like_DNA-bd_sf"/>
</dbReference>
<dbReference type="InterPro" id="IPR051011">
    <property type="entry name" value="Metal_resp_trans_reg"/>
</dbReference>
<comment type="caution">
    <text evidence="5">The sequence shown here is derived from an EMBL/GenBank/DDBJ whole genome shotgun (WGS) entry which is preliminary data.</text>
</comment>
<evidence type="ECO:0000256" key="1">
    <source>
        <dbReference type="ARBA" id="ARBA00023015"/>
    </source>
</evidence>
<dbReference type="InterPro" id="IPR001845">
    <property type="entry name" value="HTH_ArsR_DNA-bd_dom"/>
</dbReference>
<proteinExistence type="predicted"/>
<keyword evidence="6" id="KW-1185">Reference proteome</keyword>
<dbReference type="GO" id="GO:0003700">
    <property type="term" value="F:DNA-binding transcription factor activity"/>
    <property type="evidence" value="ECO:0007669"/>
    <property type="project" value="InterPro"/>
</dbReference>
<evidence type="ECO:0000313" key="6">
    <source>
        <dbReference type="Proteomes" id="UP000253083"/>
    </source>
</evidence>
<dbReference type="Proteomes" id="UP000253083">
    <property type="component" value="Unassembled WGS sequence"/>
</dbReference>
<keyword evidence="1" id="KW-0805">Transcription regulation</keyword>
<evidence type="ECO:0000259" key="4">
    <source>
        <dbReference type="PROSITE" id="PS50987"/>
    </source>
</evidence>
<reference evidence="5 6" key="1">
    <citation type="submission" date="2018-06" db="EMBL/GenBank/DDBJ databases">
        <title>Genomic Encyclopedia of Type Strains, Phase IV (KMG-IV): sequencing the most valuable type-strain genomes for metagenomic binning, comparative biology and taxonomic classification.</title>
        <authorList>
            <person name="Goeker M."/>
        </authorList>
    </citation>
    <scope>NUCLEOTIDE SEQUENCE [LARGE SCALE GENOMIC DNA]</scope>
    <source>
        <strain evidence="5 6">DSM 24032</strain>
    </source>
</reference>
<dbReference type="PROSITE" id="PS50987">
    <property type="entry name" value="HTH_ARSR_2"/>
    <property type="match status" value="1"/>
</dbReference>
<dbReference type="NCBIfam" id="NF033788">
    <property type="entry name" value="HTH_metalloreg"/>
    <property type="match status" value="1"/>
</dbReference>
<dbReference type="OrthoDB" id="9796124at2"/>
<evidence type="ECO:0000256" key="3">
    <source>
        <dbReference type="ARBA" id="ARBA00023163"/>
    </source>
</evidence>
<dbReference type="GO" id="GO:0003677">
    <property type="term" value="F:DNA binding"/>
    <property type="evidence" value="ECO:0007669"/>
    <property type="project" value="UniProtKB-KW"/>
</dbReference>
<dbReference type="Gene3D" id="1.10.10.10">
    <property type="entry name" value="Winged helix-like DNA-binding domain superfamily/Winged helix DNA-binding domain"/>
    <property type="match status" value="1"/>
</dbReference>
<sequence length="99" mass="11162">MNIERLNQSATQVSELMKMLSSVNRLLILCQLTDGEKSVGELCKLVSMKPPAMSQQLSILRREGLLKSNRVGQSIFYSITDDNLLKLISFLHDTYCSEP</sequence>